<dbReference type="InterPro" id="IPR001789">
    <property type="entry name" value="Sig_transdc_resp-reg_receiver"/>
</dbReference>
<accession>A0A3E2BQF6</accession>
<dbReference type="PANTHER" id="PTHR44757:SF2">
    <property type="entry name" value="BIOFILM ARCHITECTURE MAINTENANCE PROTEIN MBAA"/>
    <property type="match status" value="1"/>
</dbReference>
<dbReference type="InterPro" id="IPR000160">
    <property type="entry name" value="GGDEF_dom"/>
</dbReference>
<dbReference type="SMART" id="SM00448">
    <property type="entry name" value="REC"/>
    <property type="match status" value="1"/>
</dbReference>
<dbReference type="SMART" id="SM00091">
    <property type="entry name" value="PAS"/>
    <property type="match status" value="1"/>
</dbReference>
<dbReference type="InterPro" id="IPR000700">
    <property type="entry name" value="PAS-assoc_C"/>
</dbReference>
<dbReference type="InterPro" id="IPR029787">
    <property type="entry name" value="Nucleotide_cyclase"/>
</dbReference>
<comment type="caution">
    <text evidence="6">The sequence shown here is derived from an EMBL/GenBank/DDBJ whole genome shotgun (WGS) entry which is preliminary data.</text>
</comment>
<proteinExistence type="predicted"/>
<gene>
    <name evidence="6" type="ORF">OP8BY_0917</name>
</gene>
<evidence type="ECO:0000259" key="4">
    <source>
        <dbReference type="PROSITE" id="PS50113"/>
    </source>
</evidence>
<dbReference type="InterPro" id="IPR011006">
    <property type="entry name" value="CheY-like_superfamily"/>
</dbReference>
<reference evidence="6 7" key="1">
    <citation type="submission" date="2018-08" db="EMBL/GenBank/DDBJ databases">
        <title>Genome analysis of the thermophilic bacterium of the candidate phylum Aminicenantes from deep subsurface aquifer revealed its physiology and ecological role.</title>
        <authorList>
            <person name="Kadnikov V.V."/>
            <person name="Mardanov A.V."/>
            <person name="Beletsky A.V."/>
            <person name="Karnachuk O.V."/>
            <person name="Ravin N.V."/>
        </authorList>
    </citation>
    <scope>NUCLEOTIDE SEQUENCE [LARGE SCALE GENOMIC DNA]</scope>
    <source>
        <strain evidence="6">BY38</strain>
    </source>
</reference>
<dbReference type="SMART" id="SM00267">
    <property type="entry name" value="GGDEF"/>
    <property type="match status" value="1"/>
</dbReference>
<dbReference type="SMART" id="SM00086">
    <property type="entry name" value="PAC"/>
    <property type="match status" value="1"/>
</dbReference>
<evidence type="ECO:0000259" key="5">
    <source>
        <dbReference type="PROSITE" id="PS50887"/>
    </source>
</evidence>
<dbReference type="GO" id="GO:0000160">
    <property type="term" value="P:phosphorelay signal transduction system"/>
    <property type="evidence" value="ECO:0007669"/>
    <property type="project" value="InterPro"/>
</dbReference>
<dbReference type="CDD" id="cd01949">
    <property type="entry name" value="GGDEF"/>
    <property type="match status" value="1"/>
</dbReference>
<organism evidence="6 7">
    <name type="scientific">Candidatus Saccharicenans subterraneus</name>
    <dbReference type="NCBI Taxonomy" id="2508984"/>
    <lineage>
        <taxon>Bacteria</taxon>
        <taxon>Candidatus Aminicenantota</taxon>
        <taxon>Candidatus Aminicenantia</taxon>
        <taxon>Candidatus Aminicenantales</taxon>
        <taxon>Candidatus Saccharicenantaceae</taxon>
        <taxon>Candidatus Saccharicenans</taxon>
    </lineage>
</organism>
<evidence type="ECO:0000313" key="6">
    <source>
        <dbReference type="EMBL" id="RFT16975.1"/>
    </source>
</evidence>
<feature type="domain" description="Response regulatory" evidence="2">
    <location>
        <begin position="5"/>
        <end position="120"/>
    </location>
</feature>
<dbReference type="InterPro" id="IPR052155">
    <property type="entry name" value="Biofilm_reg_signaling"/>
</dbReference>
<dbReference type="PANTHER" id="PTHR44757">
    <property type="entry name" value="DIGUANYLATE CYCLASE DGCP"/>
    <property type="match status" value="1"/>
</dbReference>
<evidence type="ECO:0000259" key="2">
    <source>
        <dbReference type="PROSITE" id="PS50110"/>
    </source>
</evidence>
<dbReference type="SUPFAM" id="SSF55073">
    <property type="entry name" value="Nucleotide cyclase"/>
    <property type="match status" value="1"/>
</dbReference>
<dbReference type="PROSITE" id="PS50887">
    <property type="entry name" value="GGDEF"/>
    <property type="match status" value="1"/>
</dbReference>
<feature type="domain" description="GGDEF" evidence="5">
    <location>
        <begin position="290"/>
        <end position="423"/>
    </location>
</feature>
<dbReference type="CDD" id="cd00130">
    <property type="entry name" value="PAS"/>
    <property type="match status" value="1"/>
</dbReference>
<dbReference type="Gene3D" id="3.40.50.2300">
    <property type="match status" value="1"/>
</dbReference>
<dbReference type="FunFam" id="3.30.70.270:FF:000001">
    <property type="entry name" value="Diguanylate cyclase domain protein"/>
    <property type="match status" value="1"/>
</dbReference>
<dbReference type="InterPro" id="IPR000014">
    <property type="entry name" value="PAS"/>
</dbReference>
<protein>
    <submittedName>
        <fullName evidence="6">Diguanylate cyclase/phosphodiesterase (GGDEF &amp; EAL domains) with PAS/PAC sensor(S)</fullName>
    </submittedName>
</protein>
<dbReference type="InterPro" id="IPR043128">
    <property type="entry name" value="Rev_trsase/Diguanyl_cyclase"/>
</dbReference>
<dbReference type="SUPFAM" id="SSF55785">
    <property type="entry name" value="PYP-like sensor domain (PAS domain)"/>
    <property type="match status" value="1"/>
</dbReference>
<dbReference type="Pfam" id="PF00990">
    <property type="entry name" value="GGDEF"/>
    <property type="match status" value="1"/>
</dbReference>
<keyword evidence="1" id="KW-0597">Phosphoprotein</keyword>
<dbReference type="Proteomes" id="UP000257323">
    <property type="component" value="Unassembled WGS sequence"/>
</dbReference>
<dbReference type="NCBIfam" id="TIGR00229">
    <property type="entry name" value="sensory_box"/>
    <property type="match status" value="1"/>
</dbReference>
<feature type="modified residue" description="4-aspartylphosphate" evidence="1">
    <location>
        <position position="55"/>
    </location>
</feature>
<evidence type="ECO:0000313" key="7">
    <source>
        <dbReference type="Proteomes" id="UP000257323"/>
    </source>
</evidence>
<evidence type="ECO:0000259" key="3">
    <source>
        <dbReference type="PROSITE" id="PS50112"/>
    </source>
</evidence>
<dbReference type="SUPFAM" id="SSF52172">
    <property type="entry name" value="CheY-like"/>
    <property type="match status" value="1"/>
</dbReference>
<dbReference type="AlphaFoldDB" id="A0A3E2BQF6"/>
<dbReference type="PROSITE" id="PS50112">
    <property type="entry name" value="PAS"/>
    <property type="match status" value="1"/>
</dbReference>
<name>A0A3E2BQF6_9BACT</name>
<dbReference type="Pfam" id="PF13426">
    <property type="entry name" value="PAS_9"/>
    <property type="match status" value="1"/>
</dbReference>
<dbReference type="PROSITE" id="PS50113">
    <property type="entry name" value="PAC"/>
    <property type="match status" value="1"/>
</dbReference>
<dbReference type="PROSITE" id="PS50110">
    <property type="entry name" value="RESPONSE_REGULATORY"/>
    <property type="match status" value="1"/>
</dbReference>
<dbReference type="EMBL" id="QUAH01000001">
    <property type="protein sequence ID" value="RFT16975.1"/>
    <property type="molecule type" value="Genomic_DNA"/>
</dbReference>
<dbReference type="Gene3D" id="3.30.450.20">
    <property type="entry name" value="PAS domain"/>
    <property type="match status" value="1"/>
</dbReference>
<dbReference type="Gene3D" id="3.30.70.270">
    <property type="match status" value="1"/>
</dbReference>
<dbReference type="InterPro" id="IPR035965">
    <property type="entry name" value="PAS-like_dom_sf"/>
</dbReference>
<sequence>MKGKRILLVEDELLIARHIEQMVKNLGYQVAGVVESGEQALRVAAEQAPDLVLMDIRLKGQLDGIEAATRIWKLYSIPIVYLTAFTDEDTLVKATLAEPFGYLIKPFDEKELLVAIELAFYKHQVDTENKEKRRWLKAILSSITDGLISTDREGIINFINPVAEQLLGKTSEQAVGQPLENIFLIQEGPGGKPWGLNLDRLASGLVADEDFYLVTGEDRLPVELRGSLIRDEAGTVVGSVLVFRDITQRKLQEERLNYLAIHDALTDLPNRLLFNDRLRIGLEQARRRNLKLGVIMLDLDFFKVINDTYGHSFGDLVLIEAGKILKQLTRKTDTVARFGGDEFTILLGELHTGTSGLQIAERIVQAFNLPMTVDNRKLVVTASLGLALFPDHGQEPEELLKRADLALYAAKDAGRNRVQLYSEKF</sequence>
<feature type="domain" description="PAS" evidence="3">
    <location>
        <begin position="132"/>
        <end position="177"/>
    </location>
</feature>
<dbReference type="NCBIfam" id="TIGR00254">
    <property type="entry name" value="GGDEF"/>
    <property type="match status" value="1"/>
</dbReference>
<dbReference type="InterPro" id="IPR001610">
    <property type="entry name" value="PAC"/>
</dbReference>
<dbReference type="Pfam" id="PF00072">
    <property type="entry name" value="Response_reg"/>
    <property type="match status" value="1"/>
</dbReference>
<evidence type="ECO:0000256" key="1">
    <source>
        <dbReference type="PROSITE-ProRule" id="PRU00169"/>
    </source>
</evidence>
<dbReference type="CDD" id="cd17534">
    <property type="entry name" value="REC_DC-like"/>
    <property type="match status" value="1"/>
</dbReference>
<feature type="domain" description="PAC" evidence="4">
    <location>
        <begin position="207"/>
        <end position="258"/>
    </location>
</feature>